<name>A0A7R8ZUB0_9CRUS</name>
<gene>
    <name evidence="2" type="ORF">CTOB1V02_LOCUS12508</name>
</gene>
<protein>
    <submittedName>
        <fullName evidence="2">Uncharacterized protein</fullName>
    </submittedName>
</protein>
<organism evidence="2">
    <name type="scientific">Cyprideis torosa</name>
    <dbReference type="NCBI Taxonomy" id="163714"/>
    <lineage>
        <taxon>Eukaryota</taxon>
        <taxon>Metazoa</taxon>
        <taxon>Ecdysozoa</taxon>
        <taxon>Arthropoda</taxon>
        <taxon>Crustacea</taxon>
        <taxon>Oligostraca</taxon>
        <taxon>Ostracoda</taxon>
        <taxon>Podocopa</taxon>
        <taxon>Podocopida</taxon>
        <taxon>Cytherocopina</taxon>
        <taxon>Cytheroidea</taxon>
        <taxon>Cytherideidae</taxon>
        <taxon>Cyprideis</taxon>
    </lineage>
</organism>
<reference evidence="2" key="1">
    <citation type="submission" date="2020-11" db="EMBL/GenBank/DDBJ databases">
        <authorList>
            <person name="Tran Van P."/>
        </authorList>
    </citation>
    <scope>NUCLEOTIDE SEQUENCE</scope>
</reference>
<sequence length="137" mass="15162">MLGKPHRPLMLCPPENLLELLSMPSLAGRSPVEALTNFPFLGMYTPEKIKRLEKIMNSVPDFRLSHIKLLKPIYNLHPDTMEERMEYALSNWPTVRYPGRTGEGPDPDHILLARGSPESGTPALSQGSAPGAADAYP</sequence>
<dbReference type="EMBL" id="OB669500">
    <property type="protein sequence ID" value="CAD7234692.1"/>
    <property type="molecule type" value="Genomic_DNA"/>
</dbReference>
<feature type="compositionally biased region" description="Polar residues" evidence="1">
    <location>
        <begin position="118"/>
        <end position="128"/>
    </location>
</feature>
<evidence type="ECO:0000256" key="1">
    <source>
        <dbReference type="SAM" id="MobiDB-lite"/>
    </source>
</evidence>
<proteinExistence type="predicted"/>
<accession>A0A7R8ZUB0</accession>
<feature type="region of interest" description="Disordered" evidence="1">
    <location>
        <begin position="98"/>
        <end position="137"/>
    </location>
</feature>
<dbReference type="AlphaFoldDB" id="A0A7R8ZUB0"/>
<evidence type="ECO:0000313" key="2">
    <source>
        <dbReference type="EMBL" id="CAD7234692.1"/>
    </source>
</evidence>